<keyword evidence="3" id="KW-1185">Reference proteome</keyword>
<dbReference type="EMBL" id="KN818296">
    <property type="protein sequence ID" value="KIL60602.1"/>
    <property type="molecule type" value="Genomic_DNA"/>
</dbReference>
<accession>A0A0C2WGN9</accession>
<name>A0A0C2WGN9_AMAMK</name>
<feature type="region of interest" description="Disordered" evidence="1">
    <location>
        <begin position="251"/>
        <end position="271"/>
    </location>
</feature>
<organism evidence="2 3">
    <name type="scientific">Amanita muscaria (strain Koide BX008)</name>
    <dbReference type="NCBI Taxonomy" id="946122"/>
    <lineage>
        <taxon>Eukaryota</taxon>
        <taxon>Fungi</taxon>
        <taxon>Dikarya</taxon>
        <taxon>Basidiomycota</taxon>
        <taxon>Agaricomycotina</taxon>
        <taxon>Agaricomycetes</taxon>
        <taxon>Agaricomycetidae</taxon>
        <taxon>Agaricales</taxon>
        <taxon>Pluteineae</taxon>
        <taxon>Amanitaceae</taxon>
        <taxon>Amanita</taxon>
    </lineage>
</organism>
<reference evidence="2 3" key="1">
    <citation type="submission" date="2014-04" db="EMBL/GenBank/DDBJ databases">
        <title>Evolutionary Origins and Diversification of the Mycorrhizal Mutualists.</title>
        <authorList>
            <consortium name="DOE Joint Genome Institute"/>
            <consortium name="Mycorrhizal Genomics Consortium"/>
            <person name="Kohler A."/>
            <person name="Kuo A."/>
            <person name="Nagy L.G."/>
            <person name="Floudas D."/>
            <person name="Copeland A."/>
            <person name="Barry K.W."/>
            <person name="Cichocki N."/>
            <person name="Veneault-Fourrey C."/>
            <person name="LaButti K."/>
            <person name="Lindquist E.A."/>
            <person name="Lipzen A."/>
            <person name="Lundell T."/>
            <person name="Morin E."/>
            <person name="Murat C."/>
            <person name="Riley R."/>
            <person name="Ohm R."/>
            <person name="Sun H."/>
            <person name="Tunlid A."/>
            <person name="Henrissat B."/>
            <person name="Grigoriev I.V."/>
            <person name="Hibbett D.S."/>
            <person name="Martin F."/>
        </authorList>
    </citation>
    <scope>NUCLEOTIDE SEQUENCE [LARGE SCALE GENOMIC DNA]</scope>
    <source>
        <strain evidence="2 3">Koide BX008</strain>
    </source>
</reference>
<dbReference type="HOGENOM" id="CLU_785185_0_0_1"/>
<feature type="compositionally biased region" description="Basic and acidic residues" evidence="1">
    <location>
        <begin position="208"/>
        <end position="223"/>
    </location>
</feature>
<feature type="region of interest" description="Disordered" evidence="1">
    <location>
        <begin position="334"/>
        <end position="353"/>
    </location>
</feature>
<feature type="region of interest" description="Disordered" evidence="1">
    <location>
        <begin position="1"/>
        <end position="51"/>
    </location>
</feature>
<sequence>MKRRSEKAAVTSKVHRNELISSSSHTRLKEPQRAQLKQKASALKPHRTSQEGLCVLHRNKPNHAADIETKSLSHKSPTQVHSEPHISATFARDATRLCDSIQGVMSAISRLKERVHTAIGSHNLPRVQPSRSARSETRPPSPPSLSSHTRAQPRLRHSNTEPLEITQEGPKPSIRTYSHREQESKPAPSSQSDWRPIDAQMSMSLDTAESRLKSSGDPSRETLDPSQAVEPDTKTDNSLYLAASSRVHVENANSDSECHPLTREDSTSSHHTEIEFTETLQTMRADGIVAQKLSRVKLSPHVDVVLEPHKLEPENISPAPHSDVSDGCKDPCMWKPPDKKSNSLRYPRHTQCL</sequence>
<evidence type="ECO:0000256" key="1">
    <source>
        <dbReference type="SAM" id="MobiDB-lite"/>
    </source>
</evidence>
<feature type="region of interest" description="Disordered" evidence="1">
    <location>
        <begin position="119"/>
        <end position="236"/>
    </location>
</feature>
<gene>
    <name evidence="2" type="ORF">M378DRAFT_167970</name>
</gene>
<dbReference type="InParanoid" id="A0A0C2WGN9"/>
<dbReference type="Proteomes" id="UP000054549">
    <property type="component" value="Unassembled WGS sequence"/>
</dbReference>
<evidence type="ECO:0000313" key="2">
    <source>
        <dbReference type="EMBL" id="KIL60602.1"/>
    </source>
</evidence>
<protein>
    <submittedName>
        <fullName evidence="2">Uncharacterized protein</fullName>
    </submittedName>
</protein>
<feature type="compositionally biased region" description="Basic and acidic residues" evidence="1">
    <location>
        <begin position="256"/>
        <end position="271"/>
    </location>
</feature>
<proteinExistence type="predicted"/>
<evidence type="ECO:0000313" key="3">
    <source>
        <dbReference type="Proteomes" id="UP000054549"/>
    </source>
</evidence>
<dbReference type="AlphaFoldDB" id="A0A0C2WGN9"/>